<dbReference type="EnsemblProtists" id="PYU1_T009183">
    <property type="protein sequence ID" value="PYU1_T009183"/>
    <property type="gene ID" value="PYU1_G009165"/>
</dbReference>
<dbReference type="Proteomes" id="UP000019132">
    <property type="component" value="Unassembled WGS sequence"/>
</dbReference>
<dbReference type="eggNOG" id="ENOG502RDX3">
    <property type="taxonomic scope" value="Eukaryota"/>
</dbReference>
<evidence type="ECO:0008006" key="4">
    <source>
        <dbReference type="Google" id="ProtNLM"/>
    </source>
</evidence>
<feature type="region of interest" description="Disordered" evidence="1">
    <location>
        <begin position="205"/>
        <end position="263"/>
    </location>
</feature>
<protein>
    <recommendedName>
        <fullName evidence="4">RanBP2-type domain-containing protein</fullName>
    </recommendedName>
</protein>
<organism evidence="2 3">
    <name type="scientific">Globisporangium ultimum (strain ATCC 200006 / CBS 805.95 / DAOM BR144)</name>
    <name type="common">Pythium ultimum</name>
    <dbReference type="NCBI Taxonomy" id="431595"/>
    <lineage>
        <taxon>Eukaryota</taxon>
        <taxon>Sar</taxon>
        <taxon>Stramenopiles</taxon>
        <taxon>Oomycota</taxon>
        <taxon>Peronosporomycetes</taxon>
        <taxon>Pythiales</taxon>
        <taxon>Pythiaceae</taxon>
        <taxon>Globisporangium</taxon>
    </lineage>
</organism>
<dbReference type="AlphaFoldDB" id="K3WW35"/>
<reference evidence="2" key="3">
    <citation type="submission" date="2015-02" db="UniProtKB">
        <authorList>
            <consortium name="EnsemblProtists"/>
        </authorList>
    </citation>
    <scope>IDENTIFICATION</scope>
    <source>
        <strain evidence="2">DAOM BR144</strain>
    </source>
</reference>
<feature type="region of interest" description="Disordered" evidence="1">
    <location>
        <begin position="465"/>
        <end position="494"/>
    </location>
</feature>
<dbReference type="OMA" id="RITWRIK"/>
<sequence length="494" mass="52553">MSWQNTWGTVKATNAKACALYYEIANVGKTIESSKKRVIWRLKVEEGREFEIILTHSLASGKKILRVDGIIKYTSQSLSFGDWDHVFNLPGGYVVHIIIKPSVELNDMYDLIIDGMSFRRLPDRLDPNRAKSNGGAVSTTSSSARTGSGGAGGLRANSHTYNYSNGGNGYSRPSSRESSFSPWPCSRCTLVNEKPLAPICEACGAPKPDYISPEDRQRARETVEHRSAAPVSRTAAPKSTGKQRSQSNKASKPGFFSTPSASAPDNSNGFGAFGSDPFAASSSSSAAMSASFATNHNSFAPEKPATTADISSMLSGLDFTAVPVQPALSPDSMLQSPSSPNPADDSNARTASGDLWDSKMVDLDLNPKAKQKPVSAKSYQTLEQARLQAPKEKVAVLPTPPAPVAVSTVGFYGGTATMPPSGYYQQAPGMMQQPMYNTSVSAGYGMAPPNGGYGAHFGAPQQQFMTQMQQQPGNNGFPPSKPNAFGSDPFATLS</sequence>
<proteinExistence type="predicted"/>
<feature type="region of interest" description="Disordered" evidence="1">
    <location>
        <begin position="124"/>
        <end position="157"/>
    </location>
</feature>
<dbReference type="Gene3D" id="2.30.30.380">
    <property type="entry name" value="Zn-finger domain of Sec23/24"/>
    <property type="match status" value="1"/>
</dbReference>
<dbReference type="EMBL" id="GL376632">
    <property type="status" value="NOT_ANNOTATED_CDS"/>
    <property type="molecule type" value="Genomic_DNA"/>
</dbReference>
<name>K3WW35_GLOUD</name>
<dbReference type="InParanoid" id="K3WW35"/>
<evidence type="ECO:0000313" key="2">
    <source>
        <dbReference type="EnsemblProtists" id="PYU1_T009183"/>
    </source>
</evidence>
<evidence type="ECO:0000313" key="3">
    <source>
        <dbReference type="Proteomes" id="UP000019132"/>
    </source>
</evidence>
<feature type="compositionally biased region" description="Basic and acidic residues" evidence="1">
    <location>
        <begin position="213"/>
        <end position="227"/>
    </location>
</feature>
<keyword evidence="3" id="KW-1185">Reference proteome</keyword>
<dbReference type="HOGENOM" id="CLU_526290_0_0_1"/>
<reference evidence="3" key="2">
    <citation type="submission" date="2010-04" db="EMBL/GenBank/DDBJ databases">
        <authorList>
            <person name="Buell R."/>
            <person name="Hamilton J."/>
            <person name="Hostetler J."/>
        </authorList>
    </citation>
    <scope>NUCLEOTIDE SEQUENCE [LARGE SCALE GENOMIC DNA]</scope>
    <source>
        <strain evidence="3">DAOM:BR144</strain>
    </source>
</reference>
<dbReference type="VEuPathDB" id="FungiDB:PYU1_G009165"/>
<feature type="compositionally biased region" description="Low complexity" evidence="1">
    <location>
        <begin position="132"/>
        <end position="146"/>
    </location>
</feature>
<evidence type="ECO:0000256" key="1">
    <source>
        <dbReference type="SAM" id="MobiDB-lite"/>
    </source>
</evidence>
<feature type="compositionally biased region" description="Low complexity" evidence="1">
    <location>
        <begin position="336"/>
        <end position="345"/>
    </location>
</feature>
<reference evidence="3" key="1">
    <citation type="journal article" date="2010" name="Genome Biol.">
        <title>Genome sequence of the necrotrophic plant pathogen Pythium ultimum reveals original pathogenicity mechanisms and effector repertoire.</title>
        <authorList>
            <person name="Levesque C.A."/>
            <person name="Brouwer H."/>
            <person name="Cano L."/>
            <person name="Hamilton J.P."/>
            <person name="Holt C."/>
            <person name="Huitema E."/>
            <person name="Raffaele S."/>
            <person name="Robideau G.P."/>
            <person name="Thines M."/>
            <person name="Win J."/>
            <person name="Zerillo M.M."/>
            <person name="Beakes G.W."/>
            <person name="Boore J.L."/>
            <person name="Busam D."/>
            <person name="Dumas B."/>
            <person name="Ferriera S."/>
            <person name="Fuerstenberg S.I."/>
            <person name="Gachon C.M."/>
            <person name="Gaulin E."/>
            <person name="Govers F."/>
            <person name="Grenville-Briggs L."/>
            <person name="Horner N."/>
            <person name="Hostetler J."/>
            <person name="Jiang R.H."/>
            <person name="Johnson J."/>
            <person name="Krajaejun T."/>
            <person name="Lin H."/>
            <person name="Meijer H.J."/>
            <person name="Moore B."/>
            <person name="Morris P."/>
            <person name="Phuntmart V."/>
            <person name="Puiu D."/>
            <person name="Shetty J."/>
            <person name="Stajich J.E."/>
            <person name="Tripathy S."/>
            <person name="Wawra S."/>
            <person name="van West P."/>
            <person name="Whitty B.R."/>
            <person name="Coutinho P.M."/>
            <person name="Henrissat B."/>
            <person name="Martin F."/>
            <person name="Thomas P.D."/>
            <person name="Tyler B.M."/>
            <person name="De Vries R.P."/>
            <person name="Kamoun S."/>
            <person name="Yandell M."/>
            <person name="Tisserat N."/>
            <person name="Buell C.R."/>
        </authorList>
    </citation>
    <scope>NUCLEOTIDE SEQUENCE</scope>
    <source>
        <strain evidence="3">DAOM:BR144</strain>
    </source>
</reference>
<accession>K3WW35</accession>
<feature type="compositionally biased region" description="Polar residues" evidence="1">
    <location>
        <begin position="240"/>
        <end position="250"/>
    </location>
</feature>
<feature type="region of interest" description="Disordered" evidence="1">
    <location>
        <begin position="328"/>
        <end position="355"/>
    </location>
</feature>